<proteinExistence type="predicted"/>
<dbReference type="Proteomes" id="UP001054252">
    <property type="component" value="Unassembled WGS sequence"/>
</dbReference>
<protein>
    <submittedName>
        <fullName evidence="1">Uncharacterized protein</fullName>
    </submittedName>
</protein>
<reference evidence="1 2" key="1">
    <citation type="journal article" date="2021" name="Commun. Biol.">
        <title>The genome of Shorea leprosula (Dipterocarpaceae) highlights the ecological relevance of drought in aseasonal tropical rainforests.</title>
        <authorList>
            <person name="Ng K.K.S."/>
            <person name="Kobayashi M.J."/>
            <person name="Fawcett J.A."/>
            <person name="Hatakeyama M."/>
            <person name="Paape T."/>
            <person name="Ng C.H."/>
            <person name="Ang C.C."/>
            <person name="Tnah L.H."/>
            <person name="Lee C.T."/>
            <person name="Nishiyama T."/>
            <person name="Sese J."/>
            <person name="O'Brien M.J."/>
            <person name="Copetti D."/>
            <person name="Mohd Noor M.I."/>
            <person name="Ong R.C."/>
            <person name="Putra M."/>
            <person name="Sireger I.Z."/>
            <person name="Indrioko S."/>
            <person name="Kosugi Y."/>
            <person name="Izuno A."/>
            <person name="Isagi Y."/>
            <person name="Lee S.L."/>
            <person name="Shimizu K.K."/>
        </authorList>
    </citation>
    <scope>NUCLEOTIDE SEQUENCE [LARGE SCALE GENOMIC DNA]</scope>
    <source>
        <strain evidence="1">214</strain>
    </source>
</reference>
<dbReference type="EMBL" id="BPVZ01000003">
    <property type="protein sequence ID" value="GKU89695.1"/>
    <property type="molecule type" value="Genomic_DNA"/>
</dbReference>
<dbReference type="AlphaFoldDB" id="A0AAV5HXF7"/>
<sequence>MCSPSLFHVGYAFTFCLRVGPSPLLQKSHSMQEAILTLMKQISVADHAANCPIGGGSSLPNTVFGEKSLVFKHSVVVLRLLSVC</sequence>
<evidence type="ECO:0000313" key="1">
    <source>
        <dbReference type="EMBL" id="GKU89695.1"/>
    </source>
</evidence>
<accession>A0AAV5HXF7</accession>
<evidence type="ECO:0000313" key="2">
    <source>
        <dbReference type="Proteomes" id="UP001054252"/>
    </source>
</evidence>
<comment type="caution">
    <text evidence="1">The sequence shown here is derived from an EMBL/GenBank/DDBJ whole genome shotgun (WGS) entry which is preliminary data.</text>
</comment>
<organism evidence="1 2">
    <name type="scientific">Rubroshorea leprosula</name>
    <dbReference type="NCBI Taxonomy" id="152421"/>
    <lineage>
        <taxon>Eukaryota</taxon>
        <taxon>Viridiplantae</taxon>
        <taxon>Streptophyta</taxon>
        <taxon>Embryophyta</taxon>
        <taxon>Tracheophyta</taxon>
        <taxon>Spermatophyta</taxon>
        <taxon>Magnoliopsida</taxon>
        <taxon>eudicotyledons</taxon>
        <taxon>Gunneridae</taxon>
        <taxon>Pentapetalae</taxon>
        <taxon>rosids</taxon>
        <taxon>malvids</taxon>
        <taxon>Malvales</taxon>
        <taxon>Dipterocarpaceae</taxon>
        <taxon>Rubroshorea</taxon>
    </lineage>
</organism>
<gene>
    <name evidence="1" type="ORF">SLEP1_g3801</name>
</gene>
<keyword evidence="2" id="KW-1185">Reference proteome</keyword>
<name>A0AAV5HXF7_9ROSI</name>